<organism evidence="2">
    <name type="scientific">viral metagenome</name>
    <dbReference type="NCBI Taxonomy" id="1070528"/>
    <lineage>
        <taxon>unclassified sequences</taxon>
        <taxon>metagenomes</taxon>
        <taxon>organismal metagenomes</taxon>
    </lineage>
</organism>
<dbReference type="GO" id="GO:0003677">
    <property type="term" value="F:DNA binding"/>
    <property type="evidence" value="ECO:0007669"/>
    <property type="project" value="InterPro"/>
</dbReference>
<dbReference type="InterPro" id="IPR001650">
    <property type="entry name" value="Helicase_C-like"/>
</dbReference>
<proteinExistence type="predicted"/>
<evidence type="ECO:0000259" key="1">
    <source>
        <dbReference type="PROSITE" id="PS51192"/>
    </source>
</evidence>
<dbReference type="EMBL" id="MN738865">
    <property type="protein sequence ID" value="QHT28830.1"/>
    <property type="molecule type" value="Genomic_DNA"/>
</dbReference>
<dbReference type="InterPro" id="IPR027417">
    <property type="entry name" value="P-loop_NTPase"/>
</dbReference>
<dbReference type="SMART" id="SM00487">
    <property type="entry name" value="DEXDc"/>
    <property type="match status" value="1"/>
</dbReference>
<accession>A0A6C0EKH0</accession>
<dbReference type="GO" id="GO:0005524">
    <property type="term" value="F:ATP binding"/>
    <property type="evidence" value="ECO:0007669"/>
    <property type="project" value="InterPro"/>
</dbReference>
<dbReference type="InterPro" id="IPR006935">
    <property type="entry name" value="Helicase/UvrB_N"/>
</dbReference>
<dbReference type="SUPFAM" id="SSF52540">
    <property type="entry name" value="P-loop containing nucleoside triphosphate hydrolases"/>
    <property type="match status" value="2"/>
</dbReference>
<dbReference type="GO" id="GO:0016787">
    <property type="term" value="F:hydrolase activity"/>
    <property type="evidence" value="ECO:0007669"/>
    <property type="project" value="InterPro"/>
</dbReference>
<feature type="domain" description="Helicase ATP-binding" evidence="1">
    <location>
        <begin position="174"/>
        <end position="386"/>
    </location>
</feature>
<dbReference type="PROSITE" id="PS51192">
    <property type="entry name" value="HELICASE_ATP_BIND_1"/>
    <property type="match status" value="1"/>
</dbReference>
<reference evidence="2" key="1">
    <citation type="journal article" date="2020" name="Nature">
        <title>Giant virus diversity and host interactions through global metagenomics.</title>
        <authorList>
            <person name="Schulz F."/>
            <person name="Roux S."/>
            <person name="Paez-Espino D."/>
            <person name="Jungbluth S."/>
            <person name="Walsh D.A."/>
            <person name="Denef V.J."/>
            <person name="McMahon K.D."/>
            <person name="Konstantinidis K.T."/>
            <person name="Eloe-Fadrosh E.A."/>
            <person name="Kyrpides N.C."/>
            <person name="Woyke T."/>
        </authorList>
    </citation>
    <scope>NUCLEOTIDE SEQUENCE</scope>
    <source>
        <strain evidence="2">GVMAG-M-3300001351-8</strain>
    </source>
</reference>
<name>A0A6C0EKH0_9ZZZZ</name>
<dbReference type="Pfam" id="PF00271">
    <property type="entry name" value="Helicase_C"/>
    <property type="match status" value="1"/>
</dbReference>
<dbReference type="Gene3D" id="3.40.50.300">
    <property type="entry name" value="P-loop containing nucleotide triphosphate hydrolases"/>
    <property type="match status" value="2"/>
</dbReference>
<dbReference type="InterPro" id="IPR014001">
    <property type="entry name" value="Helicase_ATP-bd"/>
</dbReference>
<sequence>MEYDRYSETELEDLVISDQTKLNLIRDVVRIKWWGLFDTLIKKKLEIIGSKGGNEDKIILLKIEVLIKLLNVTNKLILNAENEIVRKLYEIKLDVINKYLEEYTIYAEEHKYTDAENIDFNYYPEYSDVLFNKKIFEKKEFYENMIPKMNSDTFSGKKKSFKRSASQKFVKNFISNNTPYNGVLLWHGVGVGKTCAAISIAENFRSIVYQNDKKILVLTPSDTIQQNWRDEIFSIEKENNNFLNLNVQCTGTKYKDSLLNFKDKTYKQKVLMANRLINKYYEIQGYQKLTNEIDNQFKSFKDFYKESSLENRKIKYIKEKFSNRIIIMDEVHVTREGGGKDDKKSRPYLEMIARYADNTKIILLTATPMYNISKEIIWLINLLLLNDKQSPIEEEHIFQKNGIDIVKYPEDKKGRQPKALEYLIKKSRGYISYLRGENPFIFPLKLEPEDRLLYTPNPTFKTENREWKEMEDAEKIHTDNIRFYKNSLSLWQYKKLEEYLVNTDYGDDSVKKMQSSFSRQPLQASNIVYPKCNIKEGELEQGNIGEKRGLEGAFNVDEGKYAYKNESGVDLGNIDNSGKGFLHIDYVGKYSKKQESIMSNILSSQGIVFVYSQFISHGIKPMGLTLEENGFKRYVGNGNTDNFLSKKININDCFCAYHKKYYRDLSVDERVNFRQAHYIYLDGQLKKKHLDQLVREVRGQVVGDDGQVVKNDEGEHIMVILGSRVIEQGISFFGVREIHIMDPWHHLNMMEQAAGRAIRQRSHFHLPKNKQNVTLYLHVASLPETLIDTGFETSDERVYRNAYFKKFKMAEIERVLKKNAVDCALNKNSNIFNESSYPDKSTLLTSKGKSKEVVIYDKDKSLKCDFRECDYSCDWESDPDYKINTDTFSNDFMLDTVDNIKEFIKIIYINEYSYTLDNIIDIIHKEYNATLNKDYIYIALDELIKNKETIYDMYNRLGYIIYRGGLYIYQPVEVDDIDIPYYYRSKPVNNRIYSIDLENTTEMNTIKAVQSKKTIQNEKKKTRIKKVRHENILQTIQKINKDLDYTSVSDYIKSEYGNYPEKDLDKASYHIPTQKDLINIYLFYTIDRLSYREKEILLKESLKRIINNGNKRTNEIDDIVLLYFDKDLNNPSDKSYSIFRVKRDKLERMGKRLEASSFKGADFPKYFRIIKPNHTQIFYEYDSDSGEFIEAISLKPEEEEEFKLKPKDYVLADNKSLIYGFLNKTPPTFYIVNNTGYVVETNSSGTLKKKNIRSGAICGHGMEVTSIKQITQTINTIVEHKHYASLKPKGVRKKQTSNNDGKSLCQELEFLLRYRQYNRTPEEIAENIIWFYKFEEIV</sequence>
<evidence type="ECO:0000313" key="2">
    <source>
        <dbReference type="EMBL" id="QHT28830.1"/>
    </source>
</evidence>
<protein>
    <recommendedName>
        <fullName evidence="1">Helicase ATP-binding domain-containing protein</fullName>
    </recommendedName>
</protein>
<dbReference type="Pfam" id="PF04851">
    <property type="entry name" value="ResIII"/>
    <property type="match status" value="1"/>
</dbReference>